<evidence type="ECO:0000313" key="2">
    <source>
        <dbReference type="Proteomes" id="UP000790377"/>
    </source>
</evidence>
<dbReference type="Proteomes" id="UP000790377">
    <property type="component" value="Unassembled WGS sequence"/>
</dbReference>
<organism evidence="1 2">
    <name type="scientific">Hygrophoropsis aurantiaca</name>
    <dbReference type="NCBI Taxonomy" id="72124"/>
    <lineage>
        <taxon>Eukaryota</taxon>
        <taxon>Fungi</taxon>
        <taxon>Dikarya</taxon>
        <taxon>Basidiomycota</taxon>
        <taxon>Agaricomycotina</taxon>
        <taxon>Agaricomycetes</taxon>
        <taxon>Agaricomycetidae</taxon>
        <taxon>Boletales</taxon>
        <taxon>Coniophorineae</taxon>
        <taxon>Hygrophoropsidaceae</taxon>
        <taxon>Hygrophoropsis</taxon>
    </lineage>
</organism>
<reference evidence="1" key="1">
    <citation type="journal article" date="2021" name="New Phytol.">
        <title>Evolutionary innovations through gain and loss of genes in the ectomycorrhizal Boletales.</title>
        <authorList>
            <person name="Wu G."/>
            <person name="Miyauchi S."/>
            <person name="Morin E."/>
            <person name="Kuo A."/>
            <person name="Drula E."/>
            <person name="Varga T."/>
            <person name="Kohler A."/>
            <person name="Feng B."/>
            <person name="Cao Y."/>
            <person name="Lipzen A."/>
            <person name="Daum C."/>
            <person name="Hundley H."/>
            <person name="Pangilinan J."/>
            <person name="Johnson J."/>
            <person name="Barry K."/>
            <person name="LaButti K."/>
            <person name="Ng V."/>
            <person name="Ahrendt S."/>
            <person name="Min B."/>
            <person name="Choi I.G."/>
            <person name="Park H."/>
            <person name="Plett J.M."/>
            <person name="Magnuson J."/>
            <person name="Spatafora J.W."/>
            <person name="Nagy L.G."/>
            <person name="Henrissat B."/>
            <person name="Grigoriev I.V."/>
            <person name="Yang Z.L."/>
            <person name="Xu J."/>
            <person name="Martin F.M."/>
        </authorList>
    </citation>
    <scope>NUCLEOTIDE SEQUENCE</scope>
    <source>
        <strain evidence="1">ATCC 28755</strain>
    </source>
</reference>
<protein>
    <submittedName>
        <fullName evidence="1">Uncharacterized protein</fullName>
    </submittedName>
</protein>
<keyword evidence="2" id="KW-1185">Reference proteome</keyword>
<gene>
    <name evidence="1" type="ORF">BJ138DRAFT_1139029</name>
</gene>
<evidence type="ECO:0000313" key="1">
    <source>
        <dbReference type="EMBL" id="KAH7916727.1"/>
    </source>
</evidence>
<name>A0ACB8AWC6_9AGAM</name>
<dbReference type="EMBL" id="MU267589">
    <property type="protein sequence ID" value="KAH7916727.1"/>
    <property type="molecule type" value="Genomic_DNA"/>
</dbReference>
<comment type="caution">
    <text evidence="1">The sequence shown here is derived from an EMBL/GenBank/DDBJ whole genome shotgun (WGS) entry which is preliminary data.</text>
</comment>
<accession>A0ACB8AWC6</accession>
<proteinExistence type="predicted"/>
<sequence>MTDVLPSESQPEASSSKRPLCAICTQHLTIYTCPRCALRTCSLPCSTAHKTRDACSGQRDKAKYVPMNQYGWGTMMDDYVFLEDVGRKIGEWGKTIAEGGFGRGTSVDRGRGGRGRGRGAGRGRGRNVNGPRRTKRDILKMELDAMDIDMDLLPAGMERRKANQSTWDAKNKTAMLTVEFKFHPPSPNLPQEPIPPYCLLTHRNSMAKPLLAIVQQHVTERSRSKKEPTFPFWIKALVLPEPEDPEGFTPPHFYMNALLDPLAAHKAAHYRLDGVQTLVSVLSDTHFVEYPTIDVWEEGTFEGTIIDTRGRVTRHAQEEERKPKRRKLNAKAGRKAISGLLGGYGSDEDGEEQEENNGLSLLGTYGASDDDVSDDAEGGEDGEQVFGTDDEDDDEGKDPQLDPAVLMELIKHSQTLEDAL</sequence>